<name>A0A916Y158_9MICO</name>
<evidence type="ECO:0000256" key="1">
    <source>
        <dbReference type="SAM" id="MobiDB-lite"/>
    </source>
</evidence>
<keyword evidence="2" id="KW-0812">Transmembrane</keyword>
<dbReference type="Proteomes" id="UP000633205">
    <property type="component" value="Unassembled WGS sequence"/>
</dbReference>
<feature type="transmembrane region" description="Helical" evidence="2">
    <location>
        <begin position="633"/>
        <end position="661"/>
    </location>
</feature>
<dbReference type="InterPro" id="IPR021878">
    <property type="entry name" value="TgpA_N"/>
</dbReference>
<organism evidence="4 5">
    <name type="scientific">Microbacterium faecale</name>
    <dbReference type="NCBI Taxonomy" id="1804630"/>
    <lineage>
        <taxon>Bacteria</taxon>
        <taxon>Bacillati</taxon>
        <taxon>Actinomycetota</taxon>
        <taxon>Actinomycetes</taxon>
        <taxon>Micrococcales</taxon>
        <taxon>Microbacteriaceae</taxon>
        <taxon>Microbacterium</taxon>
    </lineage>
</organism>
<dbReference type="InterPro" id="IPR052901">
    <property type="entry name" value="Bact_TGase-like"/>
</dbReference>
<dbReference type="GO" id="GO:0006508">
    <property type="term" value="P:proteolysis"/>
    <property type="evidence" value="ECO:0007669"/>
    <property type="project" value="UniProtKB-KW"/>
</dbReference>
<dbReference type="Pfam" id="PF01841">
    <property type="entry name" value="Transglut_core"/>
    <property type="match status" value="1"/>
</dbReference>
<evidence type="ECO:0000313" key="5">
    <source>
        <dbReference type="Proteomes" id="UP000633205"/>
    </source>
</evidence>
<comment type="caution">
    <text evidence="4">The sequence shown here is derived from an EMBL/GenBank/DDBJ whole genome shotgun (WGS) entry which is preliminary data.</text>
</comment>
<evidence type="ECO:0000313" key="4">
    <source>
        <dbReference type="EMBL" id="GGD25794.1"/>
    </source>
</evidence>
<dbReference type="PANTHER" id="PTHR42736:SF1">
    <property type="entry name" value="PROTEIN-GLUTAMINE GAMMA-GLUTAMYLTRANSFERASE"/>
    <property type="match status" value="1"/>
</dbReference>
<reference evidence="4" key="2">
    <citation type="submission" date="2020-09" db="EMBL/GenBank/DDBJ databases">
        <authorList>
            <person name="Sun Q."/>
            <person name="Zhou Y."/>
        </authorList>
    </citation>
    <scope>NUCLEOTIDE SEQUENCE</scope>
    <source>
        <strain evidence="4">CGMCC 1.15152</strain>
    </source>
</reference>
<feature type="transmembrane region" description="Helical" evidence="2">
    <location>
        <begin position="177"/>
        <end position="196"/>
    </location>
</feature>
<dbReference type="RefSeq" id="WP_188710494.1">
    <property type="nucleotide sequence ID" value="NZ_BMHO01000001.1"/>
</dbReference>
<accession>A0A916Y158</accession>
<feature type="region of interest" description="Disordered" evidence="1">
    <location>
        <begin position="477"/>
        <end position="499"/>
    </location>
</feature>
<feature type="transmembrane region" description="Helical" evidence="2">
    <location>
        <begin position="154"/>
        <end position="171"/>
    </location>
</feature>
<feature type="compositionally biased region" description="Basic and acidic residues" evidence="1">
    <location>
        <begin position="479"/>
        <end position="492"/>
    </location>
</feature>
<dbReference type="GO" id="GO:0008233">
    <property type="term" value="F:peptidase activity"/>
    <property type="evidence" value="ECO:0007669"/>
    <property type="project" value="UniProtKB-KW"/>
</dbReference>
<dbReference type="AlphaFoldDB" id="A0A916Y158"/>
<dbReference type="InterPro" id="IPR002931">
    <property type="entry name" value="Transglutaminase-like"/>
</dbReference>
<feature type="region of interest" description="Disordered" evidence="1">
    <location>
        <begin position="577"/>
        <end position="627"/>
    </location>
</feature>
<keyword evidence="2" id="KW-1133">Transmembrane helix</keyword>
<keyword evidence="4" id="KW-0378">Hydrolase</keyword>
<dbReference type="EMBL" id="BMHO01000001">
    <property type="protein sequence ID" value="GGD25794.1"/>
    <property type="molecule type" value="Genomic_DNA"/>
</dbReference>
<keyword evidence="2" id="KW-0472">Membrane</keyword>
<proteinExistence type="predicted"/>
<feature type="domain" description="Transglutaminase-like" evidence="3">
    <location>
        <begin position="507"/>
        <end position="578"/>
    </location>
</feature>
<evidence type="ECO:0000259" key="3">
    <source>
        <dbReference type="SMART" id="SM00460"/>
    </source>
</evidence>
<dbReference type="InterPro" id="IPR038765">
    <property type="entry name" value="Papain-like_cys_pep_sf"/>
</dbReference>
<feature type="transmembrane region" description="Helical" evidence="2">
    <location>
        <begin position="12"/>
        <end position="34"/>
    </location>
</feature>
<feature type="compositionally biased region" description="Pro residues" evidence="1">
    <location>
        <begin position="600"/>
        <end position="616"/>
    </location>
</feature>
<evidence type="ECO:0000256" key="2">
    <source>
        <dbReference type="SAM" id="Phobius"/>
    </source>
</evidence>
<dbReference type="SUPFAM" id="SSF54001">
    <property type="entry name" value="Cysteine proteinases"/>
    <property type="match status" value="1"/>
</dbReference>
<gene>
    <name evidence="4" type="ORF">GCM10010915_02280</name>
</gene>
<feature type="transmembrane region" description="Helical" evidence="2">
    <location>
        <begin position="225"/>
        <end position="246"/>
    </location>
</feature>
<dbReference type="SMART" id="SM00460">
    <property type="entry name" value="TGc"/>
    <property type="match status" value="1"/>
</dbReference>
<dbReference type="PANTHER" id="PTHR42736">
    <property type="entry name" value="PROTEIN-GLUTAMINE GAMMA-GLUTAMYLTRANSFERASE"/>
    <property type="match status" value="1"/>
</dbReference>
<protein>
    <submittedName>
        <fullName evidence="4">Cysteine protease</fullName>
    </submittedName>
</protein>
<dbReference type="Pfam" id="PF11992">
    <property type="entry name" value="TgpA_N"/>
    <property type="match status" value="1"/>
</dbReference>
<dbReference type="Gene3D" id="3.10.620.30">
    <property type="match status" value="1"/>
</dbReference>
<feature type="transmembrane region" description="Helical" evidence="2">
    <location>
        <begin position="73"/>
        <end position="94"/>
    </location>
</feature>
<feature type="transmembrane region" description="Helical" evidence="2">
    <location>
        <begin position="40"/>
        <end position="61"/>
    </location>
</feature>
<keyword evidence="4" id="KW-0645">Protease</keyword>
<keyword evidence="5" id="KW-1185">Reference proteome</keyword>
<sequence length="808" mass="86239">MSEARSAPSARRWVLDLAALAAMLSVTVLVFWPLFDGPRLFVGAYGGLVLGLAIAAAGAIWRWGMLTLAGATVAGYLVAGGAFGLPSTTIGGVVPTLTTLRELAVGSVTMWKSFLTTVIPVSPADGHLLVPLTTLLVTSVVAGSLALRVMPPAWTLLPVTGSVALAILLSTPDPPVWLPYVLGAAFVVVAIVWLAVREAWSPRRASVSVAGTAGTGTSGRTATRVVAGAAIVAVAAGAGIASQLLAPPHEVRDVARDTIVPPFQLHDYASPLQSWRSIVRDHPTSDEPLFSAAGLPEGARMRLAVLDGYDGLVSRVSQDGDAQSGRFEPLRSEMARGAEGERVEVDVRIEQYEGPWLPDLGIVDTVTYTGSDERAELLRRGTFFNEQTGTGLVAGGLRSGDEFTVTAVVPERPTADEIGDAAFAKVPLPAAEGVPDEAATTAADIIDEADNQVDGALSPYARAAALEEWLQNSAFSHGLSKEDTGRAEDDPMSRAGHGAQRITQLLTSDQRVGDDEQYAVAMVTMARALGMPARVVMGFHADQNDPHVDPFIASGATVHAWVEVAFDGFGWVTFDPTPSEDNVPEEITESPRQEPRPQVLQPPPPPQQPADEPPLVPNERGENEPDDELISPVMWRVIAATGIGLLIIALLLSPFVIIGGIKLARRRRRLSAADPSARIAGGWHELIDRATDYGAYRGTPLPDGATRHEEAVTIATTLEQPRVAQLASEADARVFAPRDPTDDDVAAYWQSVDDVVDDMRRKATRRARLRARLAVRAIGRNAPFRRGMRRLREKVAEARTRAQEASTR</sequence>
<reference evidence="4" key="1">
    <citation type="journal article" date="2014" name="Int. J. Syst. Evol. Microbiol.">
        <title>Complete genome sequence of Corynebacterium casei LMG S-19264T (=DSM 44701T), isolated from a smear-ripened cheese.</title>
        <authorList>
            <consortium name="US DOE Joint Genome Institute (JGI-PGF)"/>
            <person name="Walter F."/>
            <person name="Albersmeier A."/>
            <person name="Kalinowski J."/>
            <person name="Ruckert C."/>
        </authorList>
    </citation>
    <scope>NUCLEOTIDE SEQUENCE</scope>
    <source>
        <strain evidence="4">CGMCC 1.15152</strain>
    </source>
</reference>
<feature type="transmembrane region" description="Helical" evidence="2">
    <location>
        <begin position="128"/>
        <end position="147"/>
    </location>
</feature>